<dbReference type="Pfam" id="PF13649">
    <property type="entry name" value="Methyltransf_25"/>
    <property type="match status" value="1"/>
</dbReference>
<dbReference type="CDD" id="cd02440">
    <property type="entry name" value="AdoMet_MTases"/>
    <property type="match status" value="1"/>
</dbReference>
<reference evidence="2 3" key="1">
    <citation type="submission" date="2020-08" db="EMBL/GenBank/DDBJ databases">
        <title>Genomic Encyclopedia of Type Strains, Phase IV (KMG-IV): sequencing the most valuable type-strain genomes for metagenomic binning, comparative biology and taxonomic classification.</title>
        <authorList>
            <person name="Goeker M."/>
        </authorList>
    </citation>
    <scope>NUCLEOTIDE SEQUENCE [LARGE SCALE GENOMIC DNA]</scope>
    <source>
        <strain evidence="2 3">DSM 15743</strain>
    </source>
</reference>
<keyword evidence="3" id="KW-1185">Reference proteome</keyword>
<comment type="caution">
    <text evidence="2">The sequence shown here is derived from an EMBL/GenBank/DDBJ whole genome shotgun (WGS) entry which is preliminary data.</text>
</comment>
<dbReference type="AlphaFoldDB" id="A0A7W6IEZ5"/>
<keyword evidence="2" id="KW-0808">Transferase</keyword>
<dbReference type="Proteomes" id="UP000519439">
    <property type="component" value="Unassembled WGS sequence"/>
</dbReference>
<dbReference type="EMBL" id="JACIDC010000005">
    <property type="protein sequence ID" value="MBB4040253.1"/>
    <property type="molecule type" value="Genomic_DNA"/>
</dbReference>
<dbReference type="Gene3D" id="2.20.130.10">
    <property type="entry name" value="CAC2371-like domains"/>
    <property type="match status" value="1"/>
</dbReference>
<name>A0A7W6IEZ5_9HYPH</name>
<proteinExistence type="predicted"/>
<evidence type="ECO:0000313" key="2">
    <source>
        <dbReference type="EMBL" id="MBB4040253.1"/>
    </source>
</evidence>
<sequence length="258" mass="29732">MTTQDHMNNRYGSLAALVYDLDKPVGRIFGREIDFYRERLADCRGRILEPGVGNGRLLVPLLEAGLPIEGFDASEEMLERCRAYCRTRGLSPRLERMRFQDFAYDHAFDAIIVPFGSFQLIGDFGEALAVLRRFHDHLAPGGCLIVDLDPVSDFFGNSLRVRSWQTGDGDLITLQAQQVEVDHIAQRKVSHLRYERWRDTRLIETQLELFTLRWWGMREFELALKASGFGDIVISGSHEHGRAPNREDWMITFEGRRE</sequence>
<dbReference type="SUPFAM" id="SSF53335">
    <property type="entry name" value="S-adenosyl-L-methionine-dependent methyltransferases"/>
    <property type="match status" value="1"/>
</dbReference>
<dbReference type="GO" id="GO:0008168">
    <property type="term" value="F:methyltransferase activity"/>
    <property type="evidence" value="ECO:0007669"/>
    <property type="project" value="UniProtKB-KW"/>
</dbReference>
<organism evidence="2 3">
    <name type="scientific">Microvirga flocculans</name>
    <dbReference type="NCBI Taxonomy" id="217168"/>
    <lineage>
        <taxon>Bacteria</taxon>
        <taxon>Pseudomonadati</taxon>
        <taxon>Pseudomonadota</taxon>
        <taxon>Alphaproteobacteria</taxon>
        <taxon>Hyphomicrobiales</taxon>
        <taxon>Methylobacteriaceae</taxon>
        <taxon>Microvirga</taxon>
    </lineage>
</organism>
<protein>
    <submittedName>
        <fullName evidence="2">SAM-dependent methyltransferase</fullName>
    </submittedName>
</protein>
<evidence type="ECO:0000259" key="1">
    <source>
        <dbReference type="Pfam" id="PF13649"/>
    </source>
</evidence>
<dbReference type="RefSeq" id="WP_245265169.1">
    <property type="nucleotide sequence ID" value="NZ_JACIDC010000005.1"/>
</dbReference>
<dbReference type="InterPro" id="IPR029063">
    <property type="entry name" value="SAM-dependent_MTases_sf"/>
</dbReference>
<feature type="domain" description="Methyltransferase" evidence="1">
    <location>
        <begin position="47"/>
        <end position="142"/>
    </location>
</feature>
<gene>
    <name evidence="2" type="ORF">GGR34_001904</name>
</gene>
<keyword evidence="2" id="KW-0489">Methyltransferase</keyword>
<dbReference type="GO" id="GO:0032259">
    <property type="term" value="P:methylation"/>
    <property type="evidence" value="ECO:0007669"/>
    <property type="project" value="UniProtKB-KW"/>
</dbReference>
<dbReference type="InterPro" id="IPR041698">
    <property type="entry name" value="Methyltransf_25"/>
</dbReference>
<evidence type="ECO:0000313" key="3">
    <source>
        <dbReference type="Proteomes" id="UP000519439"/>
    </source>
</evidence>
<dbReference type="Gene3D" id="3.40.50.150">
    <property type="entry name" value="Vaccinia Virus protein VP39"/>
    <property type="match status" value="1"/>
</dbReference>
<accession>A0A7W6IEZ5</accession>